<dbReference type="Gene3D" id="1.10.1740.10">
    <property type="match status" value="1"/>
</dbReference>
<dbReference type="Pfam" id="PF00128">
    <property type="entry name" value="Alpha-amylase"/>
    <property type="match status" value="1"/>
</dbReference>
<dbReference type="SMART" id="SM00642">
    <property type="entry name" value="Aamy"/>
    <property type="match status" value="1"/>
</dbReference>
<dbReference type="InterPro" id="IPR013780">
    <property type="entry name" value="Glyco_hydro_b"/>
</dbReference>
<dbReference type="AlphaFoldDB" id="A0A9X1KZS8"/>
<organism evidence="2 3">
    <name type="scientific">Fulvivirga sedimenti</name>
    <dbReference type="NCBI Taxonomy" id="2879465"/>
    <lineage>
        <taxon>Bacteria</taxon>
        <taxon>Pseudomonadati</taxon>
        <taxon>Bacteroidota</taxon>
        <taxon>Cytophagia</taxon>
        <taxon>Cytophagales</taxon>
        <taxon>Fulvivirgaceae</taxon>
        <taxon>Fulvivirga</taxon>
    </lineage>
</organism>
<feature type="domain" description="Glycosyl hydrolase family 13 catalytic" evidence="1">
    <location>
        <begin position="97"/>
        <end position="538"/>
    </location>
</feature>
<dbReference type="CDD" id="cd11324">
    <property type="entry name" value="AmyAc_Amylosucrase"/>
    <property type="match status" value="1"/>
</dbReference>
<dbReference type="InterPro" id="IPR045857">
    <property type="entry name" value="O16G_dom_2"/>
</dbReference>
<evidence type="ECO:0000313" key="3">
    <source>
        <dbReference type="Proteomes" id="UP001139409"/>
    </source>
</evidence>
<dbReference type="Proteomes" id="UP001139409">
    <property type="component" value="Unassembled WGS sequence"/>
</dbReference>
<dbReference type="Gene3D" id="3.20.20.80">
    <property type="entry name" value="Glycosidases"/>
    <property type="match status" value="1"/>
</dbReference>
<dbReference type="InterPro" id="IPR044077">
    <property type="entry name" value="Amylosucrase"/>
</dbReference>
<protein>
    <recommendedName>
        <fullName evidence="1">Glycosyl hydrolase family 13 catalytic domain-containing protein</fullName>
    </recommendedName>
</protein>
<name>A0A9X1KZS8_9BACT</name>
<reference evidence="2" key="1">
    <citation type="submission" date="2021-09" db="EMBL/GenBank/DDBJ databases">
        <title>Fulvivirga sp. isolated from coastal sediment.</title>
        <authorList>
            <person name="Yu H."/>
        </authorList>
    </citation>
    <scope>NUCLEOTIDE SEQUENCE</scope>
    <source>
        <strain evidence="2">1062</strain>
    </source>
</reference>
<evidence type="ECO:0000313" key="2">
    <source>
        <dbReference type="EMBL" id="MCA6079173.1"/>
    </source>
</evidence>
<dbReference type="SUPFAM" id="SSF51445">
    <property type="entry name" value="(Trans)glycosidases"/>
    <property type="match status" value="1"/>
</dbReference>
<evidence type="ECO:0000259" key="1">
    <source>
        <dbReference type="SMART" id="SM00642"/>
    </source>
</evidence>
<dbReference type="Gene3D" id="3.90.400.10">
    <property type="entry name" value="Oligo-1,6-glucosidase, Domain 2"/>
    <property type="match status" value="1"/>
</dbReference>
<dbReference type="SUPFAM" id="SSF51011">
    <property type="entry name" value="Glycosyl hydrolase domain"/>
    <property type="match status" value="1"/>
</dbReference>
<proteinExistence type="predicted"/>
<dbReference type="InterPro" id="IPR017853">
    <property type="entry name" value="GH"/>
</dbReference>
<dbReference type="Gene3D" id="2.60.40.1180">
    <property type="entry name" value="Golgi alpha-mannosidase II"/>
    <property type="match status" value="1"/>
</dbReference>
<dbReference type="GO" id="GO:0047669">
    <property type="term" value="F:amylosucrase activity"/>
    <property type="evidence" value="ECO:0007669"/>
    <property type="project" value="InterPro"/>
</dbReference>
<dbReference type="GO" id="GO:0005975">
    <property type="term" value="P:carbohydrate metabolic process"/>
    <property type="evidence" value="ECO:0007669"/>
    <property type="project" value="InterPro"/>
</dbReference>
<dbReference type="PANTHER" id="PTHR10357">
    <property type="entry name" value="ALPHA-AMYLASE FAMILY MEMBER"/>
    <property type="match status" value="1"/>
</dbReference>
<dbReference type="RefSeq" id="WP_225700033.1">
    <property type="nucleotide sequence ID" value="NZ_JAIXNE010000010.1"/>
</dbReference>
<comment type="caution">
    <text evidence="2">The sequence shown here is derived from an EMBL/GenBank/DDBJ whole genome shotgun (WGS) entry which is preliminary data.</text>
</comment>
<dbReference type="PANTHER" id="PTHR10357:SF213">
    <property type="entry name" value="ALPHA AMYLASE CATALYTIC REGION"/>
    <property type="match status" value="1"/>
</dbReference>
<accession>A0A9X1KZS8</accession>
<sequence>MYNPLALHLLRRVLRKLRKAGRSSEDFEFRLSILFQDLHEAFMHIYGNHKDAEKKFYELILVMADRFNERPDALKKIDENREKNPDWYLHPHLCGMMLYIDRFAGNIRGVEGKLDYFDELNVNLIHLMPFLTAPQVKNDGGYAVSDYRTVDPRFGSNKELIHLASAMRKRNKYLMVDLVVNHTSDEHEWAEKAKSGDKHYRNYYYTFEERTVPDLFEQSLPEVFPENAPGNFTWSEEMKRWVMTVFNSYQWDLNYTNPDVFREMLDILLVQANWGVDIFRLDAVAFLWKQMGTNSQNLPMAHAILKLFKICTQAVAPGVAFLAEAIVAPQEIMKYFGESDVWSNECDMAYNASLMALLWDAVATRSNKILYHAVHDIPVKPNGTSWINYLRCHDDIGLGYDNRHIELSGFSPTPHREFMVNFYTGKFEGSFAKGLPFMVNPKTNDARISGSLASLAGLEAAIELKDESLRDLAIRRILMMHGVIMAWGGIPMLYYGDELATLNDYSFLTQPEKMDDNRWVHRPVIDWERSEKRRDISTDEGRIFHGIQHQIRVRGGLEILADHSNLELIDPSNEHVLAYSRKGQGDDKLLVIANLTEHEQIVNAGILHYLRMDLYGLIDCLTEKEPAVSEQGFILAPYDILWLKKSVPVESTEG</sequence>
<dbReference type="EMBL" id="JAIXNE010000010">
    <property type="protein sequence ID" value="MCA6079173.1"/>
    <property type="molecule type" value="Genomic_DNA"/>
</dbReference>
<gene>
    <name evidence="2" type="ORF">LDX50_30150</name>
</gene>
<keyword evidence="3" id="KW-1185">Reference proteome</keyword>
<dbReference type="InterPro" id="IPR006047">
    <property type="entry name" value="GH13_cat_dom"/>
</dbReference>